<dbReference type="Proteomes" id="UP000789739">
    <property type="component" value="Unassembled WGS sequence"/>
</dbReference>
<dbReference type="InterPro" id="IPR019147">
    <property type="entry name" value="SWAP_N_domain"/>
</dbReference>
<sequence length="197" mass="23526">MWHEARRTEKKIKELMVDHKRRAERRRAYYESRLGDPSQLLRITGSAIKLHADAEQHFFHENPEKSLMLWQGDNETRIDRFDGRALLDYLPPNDPNVPIQSSEERDYREELNFERFRDLIENERRNVTEAECLEDIEAEWTRLLERHKAMMKKLQQQIPESSSSHGISYDYGTTRQEESNSEEESHLLEDILGLLMI</sequence>
<protein>
    <submittedName>
        <fullName evidence="5">354_t:CDS:1</fullName>
    </submittedName>
</protein>
<feature type="domain" description="Suppressor of white apricot N-terminal" evidence="4">
    <location>
        <begin position="39"/>
        <end position="175"/>
    </location>
</feature>
<comment type="caution">
    <text evidence="5">The sequence shown here is derived from an EMBL/GenBank/DDBJ whole genome shotgun (WGS) entry which is preliminary data.</text>
</comment>
<name>A0A9N9A6X5_9GLOM</name>
<dbReference type="GO" id="GO:0006397">
    <property type="term" value="P:mRNA processing"/>
    <property type="evidence" value="ECO:0007669"/>
    <property type="project" value="UniProtKB-KW"/>
</dbReference>
<evidence type="ECO:0000256" key="3">
    <source>
        <dbReference type="SAM" id="MobiDB-lite"/>
    </source>
</evidence>
<evidence type="ECO:0000313" key="5">
    <source>
        <dbReference type="EMBL" id="CAG8518865.1"/>
    </source>
</evidence>
<proteinExistence type="predicted"/>
<organism evidence="5 6">
    <name type="scientific">Paraglomus brasilianum</name>
    <dbReference type="NCBI Taxonomy" id="144538"/>
    <lineage>
        <taxon>Eukaryota</taxon>
        <taxon>Fungi</taxon>
        <taxon>Fungi incertae sedis</taxon>
        <taxon>Mucoromycota</taxon>
        <taxon>Glomeromycotina</taxon>
        <taxon>Glomeromycetes</taxon>
        <taxon>Paraglomerales</taxon>
        <taxon>Paraglomeraceae</taxon>
        <taxon>Paraglomus</taxon>
    </lineage>
</organism>
<dbReference type="AlphaFoldDB" id="A0A9N9A6X5"/>
<keyword evidence="2" id="KW-0508">mRNA splicing</keyword>
<dbReference type="SMART" id="SM01141">
    <property type="entry name" value="DRY_EERY"/>
    <property type="match status" value="1"/>
</dbReference>
<dbReference type="PANTHER" id="PTHR13161">
    <property type="entry name" value="SPLICING FACTOR SUPPRESSOR OF WHITE APRICOT"/>
    <property type="match status" value="1"/>
</dbReference>
<dbReference type="GO" id="GO:0008380">
    <property type="term" value="P:RNA splicing"/>
    <property type="evidence" value="ECO:0007669"/>
    <property type="project" value="UniProtKB-KW"/>
</dbReference>
<evidence type="ECO:0000256" key="2">
    <source>
        <dbReference type="ARBA" id="ARBA00023187"/>
    </source>
</evidence>
<evidence type="ECO:0000313" key="6">
    <source>
        <dbReference type="Proteomes" id="UP000789739"/>
    </source>
</evidence>
<dbReference type="Pfam" id="PF09750">
    <property type="entry name" value="DRY_EERY"/>
    <property type="match status" value="1"/>
</dbReference>
<gene>
    <name evidence="5" type="ORF">PBRASI_LOCUS3515</name>
</gene>
<feature type="region of interest" description="Disordered" evidence="3">
    <location>
        <begin position="155"/>
        <end position="185"/>
    </location>
</feature>
<evidence type="ECO:0000256" key="1">
    <source>
        <dbReference type="ARBA" id="ARBA00022664"/>
    </source>
</evidence>
<keyword evidence="6" id="KW-1185">Reference proteome</keyword>
<dbReference type="PANTHER" id="PTHR13161:SF4">
    <property type="entry name" value="CLK4-ASSOCIATING SERINE_ARGININE RICH PROTEIN"/>
    <property type="match status" value="1"/>
</dbReference>
<dbReference type="EMBL" id="CAJVPI010000321">
    <property type="protein sequence ID" value="CAG8518865.1"/>
    <property type="molecule type" value="Genomic_DNA"/>
</dbReference>
<dbReference type="InterPro" id="IPR040397">
    <property type="entry name" value="SWAP"/>
</dbReference>
<feature type="compositionally biased region" description="Basic and acidic residues" evidence="3">
    <location>
        <begin position="175"/>
        <end position="185"/>
    </location>
</feature>
<keyword evidence="1" id="KW-0507">mRNA processing</keyword>
<reference evidence="5" key="1">
    <citation type="submission" date="2021-06" db="EMBL/GenBank/DDBJ databases">
        <authorList>
            <person name="Kallberg Y."/>
            <person name="Tangrot J."/>
            <person name="Rosling A."/>
        </authorList>
    </citation>
    <scope>NUCLEOTIDE SEQUENCE</scope>
    <source>
        <strain evidence="5">BR232B</strain>
    </source>
</reference>
<evidence type="ECO:0000259" key="4">
    <source>
        <dbReference type="SMART" id="SM01141"/>
    </source>
</evidence>
<dbReference type="OrthoDB" id="10070965at2759"/>
<accession>A0A9N9A6X5</accession>
<feature type="compositionally biased region" description="Polar residues" evidence="3">
    <location>
        <begin position="155"/>
        <end position="174"/>
    </location>
</feature>